<dbReference type="Proteomes" id="UP000596742">
    <property type="component" value="Unassembled WGS sequence"/>
</dbReference>
<dbReference type="GO" id="GO:0005634">
    <property type="term" value="C:nucleus"/>
    <property type="evidence" value="ECO:0007669"/>
    <property type="project" value="TreeGrafter"/>
</dbReference>
<sequence length="112" mass="12386">MAKSAEPNPCKLKRPTSLWKKKVWDDIAIKVNSLGVAIRTASEVRNKWRNTTRVTKAVYTTYRSEVFQTGGGPAPKQPSSAVEKVIHLMGTPPASGGFRVDLKPNHSRQLSK</sequence>
<evidence type="ECO:0000313" key="2">
    <source>
        <dbReference type="EMBL" id="VDI46376.1"/>
    </source>
</evidence>
<dbReference type="PANTHER" id="PTHR23098">
    <property type="entry name" value="AGAP001331-PA-RELATED"/>
    <property type="match status" value="1"/>
</dbReference>
<dbReference type="AlphaFoldDB" id="A0A8B6F8E8"/>
<evidence type="ECO:0000259" key="1">
    <source>
        <dbReference type="Pfam" id="PF13873"/>
    </source>
</evidence>
<keyword evidence="3" id="KW-1185">Reference proteome</keyword>
<dbReference type="Pfam" id="PF13873">
    <property type="entry name" value="Myb_DNA-bind_5"/>
    <property type="match status" value="1"/>
</dbReference>
<proteinExistence type="predicted"/>
<feature type="domain" description="Myb/SANT-like DNA-binding" evidence="1">
    <location>
        <begin position="18"/>
        <end position="57"/>
    </location>
</feature>
<protein>
    <recommendedName>
        <fullName evidence="1">Myb/SANT-like DNA-binding domain-containing protein</fullName>
    </recommendedName>
</protein>
<reference evidence="2" key="1">
    <citation type="submission" date="2018-11" db="EMBL/GenBank/DDBJ databases">
        <authorList>
            <person name="Alioto T."/>
            <person name="Alioto T."/>
        </authorList>
    </citation>
    <scope>NUCLEOTIDE SEQUENCE</scope>
</reference>
<accession>A0A8B6F8E8</accession>
<name>A0A8B6F8E8_MYTGA</name>
<dbReference type="EMBL" id="UYJE01006489">
    <property type="protein sequence ID" value="VDI46376.1"/>
    <property type="molecule type" value="Genomic_DNA"/>
</dbReference>
<dbReference type="OrthoDB" id="10046272at2759"/>
<gene>
    <name evidence="2" type="ORF">MGAL_10B011522</name>
</gene>
<dbReference type="PANTHER" id="PTHR23098:SF16">
    <property type="entry name" value="REGULATORY PROTEIN ZESTE"/>
    <property type="match status" value="1"/>
</dbReference>
<comment type="caution">
    <text evidence="2">The sequence shown here is derived from an EMBL/GenBank/DDBJ whole genome shotgun (WGS) entry which is preliminary data.</text>
</comment>
<dbReference type="InterPro" id="IPR028002">
    <property type="entry name" value="Myb_DNA-bind_5"/>
</dbReference>
<evidence type="ECO:0000313" key="3">
    <source>
        <dbReference type="Proteomes" id="UP000596742"/>
    </source>
</evidence>
<organism evidence="2 3">
    <name type="scientific">Mytilus galloprovincialis</name>
    <name type="common">Mediterranean mussel</name>
    <dbReference type="NCBI Taxonomy" id="29158"/>
    <lineage>
        <taxon>Eukaryota</taxon>
        <taxon>Metazoa</taxon>
        <taxon>Spiralia</taxon>
        <taxon>Lophotrochozoa</taxon>
        <taxon>Mollusca</taxon>
        <taxon>Bivalvia</taxon>
        <taxon>Autobranchia</taxon>
        <taxon>Pteriomorphia</taxon>
        <taxon>Mytilida</taxon>
        <taxon>Mytiloidea</taxon>
        <taxon>Mytilidae</taxon>
        <taxon>Mytilinae</taxon>
        <taxon>Mytilus</taxon>
    </lineage>
</organism>